<accession>A0A0L6VHQ6</accession>
<gene>
    <name evidence="2" type="ORF">VP01_157g7</name>
</gene>
<dbReference type="AlphaFoldDB" id="A0A0L6VHQ6"/>
<sequence>MPSHLDHVQSDPQNYPDIIKSLSRTPPRLLGSNGADQVLEWEWDGPRAGTIKRTLEMPPSVAIWSLSVSPGSTRLAIGCDDGTIRIANIADNQLELIRKFDPCKTRLLSIAWGISNSTEPSSSTTNHYPSEPTDSQLFLVTGCADSSLRKWALSSGRCLNRMTVEKLQGEQTLVWTVAVVNGIIISGDSVGNVHFWDAKSCARLQTIRAHRADVLCIAASPDGRSIFTSGVDQKTCQLTLNIQTQKTGVISQSRWLLSATRRLHSHDVRALQISPPYNPLFSSGTIHPSLNSATQNIHGMVPVLISGGLDMSLVLCPAAPPPSSMATGKVNLNHLPNPVSDSFSVSFADSMQRKISYATTRDPVVHLSPHANLLTEDGEAAWAKVVEMDLKCRTNLITSAISPDGTWLAVSDLYEVKLFYMTQVGEVMQPRRVKGFQAFESLKSAQGQMQGARCIEFSADSTRLILAGSLTSDLVVLGLSYSHATPIIKILRIFLHHAAGPLDQADPLRPVITPSALLENPSPELSPSSSPKHYPDHAEVDLESYIVKMAISPDGQWLATADSRRTLRVFNLDAMKHHCYLPMTGSVVNAMAFPGVLGSVLVVGYASNEMEVIEVESGRVGLWGQEEGIGSIREPMQGMVFTPMEMEQQDSDSDEMLLSSGSGATLVPSNNTVVTGLVWGANWIAKICLPPSLPSLHPRSLTVALKRGRKKEGSQVLPASVPQLEPDASTVDSSKDPSTTSDVVSALPTRDKSAIAVDISYKYHNLLLLNYLSSNQIVLVQLPLFPQISTLRLPPVWVRNGVYGT</sequence>
<dbReference type="OrthoDB" id="8883818at2759"/>
<dbReference type="SMART" id="SM00320">
    <property type="entry name" value="WD40"/>
    <property type="match status" value="7"/>
</dbReference>
<dbReference type="GO" id="GO:0030686">
    <property type="term" value="C:90S preribosome"/>
    <property type="evidence" value="ECO:0007669"/>
    <property type="project" value="InterPro"/>
</dbReference>
<protein>
    <submittedName>
        <fullName evidence="2">Uncharacterized protein</fullName>
    </submittedName>
</protein>
<dbReference type="VEuPathDB" id="FungiDB:VP01_157g7"/>
<dbReference type="InterPro" id="IPR036322">
    <property type="entry name" value="WD40_repeat_dom_sf"/>
</dbReference>
<dbReference type="GO" id="GO:0032040">
    <property type="term" value="C:small-subunit processome"/>
    <property type="evidence" value="ECO:0007669"/>
    <property type="project" value="TreeGrafter"/>
</dbReference>
<dbReference type="SUPFAM" id="SSF82171">
    <property type="entry name" value="DPP6 N-terminal domain-like"/>
    <property type="match status" value="1"/>
</dbReference>
<name>A0A0L6VHQ6_9BASI</name>
<feature type="region of interest" description="Disordered" evidence="1">
    <location>
        <begin position="724"/>
        <end position="745"/>
    </location>
</feature>
<dbReference type="GO" id="GO:0003723">
    <property type="term" value="F:RNA binding"/>
    <property type="evidence" value="ECO:0007669"/>
    <property type="project" value="TreeGrafter"/>
</dbReference>
<reference evidence="2 3" key="1">
    <citation type="submission" date="2015-08" db="EMBL/GenBank/DDBJ databases">
        <title>Next Generation Sequencing and Analysis of the Genome of Puccinia sorghi L Schw, the Causal Agent of Maize Common Rust.</title>
        <authorList>
            <person name="Rochi L."/>
            <person name="Burguener G."/>
            <person name="Darino M."/>
            <person name="Turjanski A."/>
            <person name="Kreff E."/>
            <person name="Dieguez M.J."/>
            <person name="Sacco F."/>
        </authorList>
    </citation>
    <scope>NUCLEOTIDE SEQUENCE [LARGE SCALE GENOMIC DNA]</scope>
    <source>
        <strain evidence="2 3">RO10H11247</strain>
    </source>
</reference>
<dbReference type="InterPro" id="IPR015943">
    <property type="entry name" value="WD40/YVTN_repeat-like_dom_sf"/>
</dbReference>
<comment type="caution">
    <text evidence="2">The sequence shown here is derived from an EMBL/GenBank/DDBJ whole genome shotgun (WGS) entry which is preliminary data.</text>
</comment>
<dbReference type="PANTHER" id="PTHR44163">
    <property type="entry name" value="U3 SMALL NUCLEOLAR RNA-ASSOCIATED PROTEIN 4 HOMOLOG"/>
    <property type="match status" value="1"/>
</dbReference>
<dbReference type="PANTHER" id="PTHR44163:SF1">
    <property type="entry name" value="U3 SMALL NUCLEOLAR RNA-ASSOCIATED PROTEIN 4 HOMOLOG"/>
    <property type="match status" value="1"/>
</dbReference>
<dbReference type="Gene3D" id="2.130.10.10">
    <property type="entry name" value="YVTN repeat-like/Quinoprotein amine dehydrogenase"/>
    <property type="match status" value="2"/>
</dbReference>
<dbReference type="Pfam" id="PF00400">
    <property type="entry name" value="WD40"/>
    <property type="match status" value="3"/>
</dbReference>
<organism evidence="2 3">
    <name type="scientific">Puccinia sorghi</name>
    <dbReference type="NCBI Taxonomy" id="27349"/>
    <lineage>
        <taxon>Eukaryota</taxon>
        <taxon>Fungi</taxon>
        <taxon>Dikarya</taxon>
        <taxon>Basidiomycota</taxon>
        <taxon>Pucciniomycotina</taxon>
        <taxon>Pucciniomycetes</taxon>
        <taxon>Pucciniales</taxon>
        <taxon>Pucciniaceae</taxon>
        <taxon>Puccinia</taxon>
    </lineage>
</organism>
<dbReference type="EMBL" id="LAVV01006370">
    <property type="protein sequence ID" value="KNZ60288.1"/>
    <property type="molecule type" value="Genomic_DNA"/>
</dbReference>
<dbReference type="InterPro" id="IPR046351">
    <property type="entry name" value="UTP4"/>
</dbReference>
<dbReference type="GO" id="GO:0034455">
    <property type="term" value="C:t-UTP complex"/>
    <property type="evidence" value="ECO:0007669"/>
    <property type="project" value="TreeGrafter"/>
</dbReference>
<dbReference type="SUPFAM" id="SSF50978">
    <property type="entry name" value="WD40 repeat-like"/>
    <property type="match status" value="1"/>
</dbReference>
<dbReference type="GO" id="GO:0000462">
    <property type="term" value="P:maturation of SSU-rRNA from tricistronic rRNA transcript (SSU-rRNA, 5.8S rRNA, LSU-rRNA)"/>
    <property type="evidence" value="ECO:0007669"/>
    <property type="project" value="InterPro"/>
</dbReference>
<evidence type="ECO:0000313" key="3">
    <source>
        <dbReference type="Proteomes" id="UP000037035"/>
    </source>
</evidence>
<proteinExistence type="predicted"/>
<keyword evidence="3" id="KW-1185">Reference proteome</keyword>
<dbReference type="InterPro" id="IPR001680">
    <property type="entry name" value="WD40_rpt"/>
</dbReference>
<dbReference type="Proteomes" id="UP000037035">
    <property type="component" value="Unassembled WGS sequence"/>
</dbReference>
<feature type="compositionally biased region" description="Polar residues" evidence="1">
    <location>
        <begin position="730"/>
        <end position="743"/>
    </location>
</feature>
<evidence type="ECO:0000256" key="1">
    <source>
        <dbReference type="SAM" id="MobiDB-lite"/>
    </source>
</evidence>
<evidence type="ECO:0000313" key="2">
    <source>
        <dbReference type="EMBL" id="KNZ60288.1"/>
    </source>
</evidence>
<dbReference type="STRING" id="27349.A0A0L6VHQ6"/>